<reference evidence="9" key="1">
    <citation type="submission" date="2016-11" db="EMBL/GenBank/DDBJ databases">
        <authorList>
            <person name="Varghese N."/>
            <person name="Submissions S."/>
        </authorList>
    </citation>
    <scope>NUCLEOTIDE SEQUENCE [LARGE SCALE GENOMIC DNA]</scope>
    <source>
        <strain evidence="9">DSM 29326</strain>
    </source>
</reference>
<dbReference type="PROSITE" id="PS50885">
    <property type="entry name" value="HAMP"/>
    <property type="match status" value="2"/>
</dbReference>
<gene>
    <name evidence="8" type="ORF">SAMN05444339_102301</name>
</gene>
<dbReference type="GO" id="GO:0007165">
    <property type="term" value="P:signal transduction"/>
    <property type="evidence" value="ECO:0007669"/>
    <property type="project" value="UniProtKB-KW"/>
</dbReference>
<evidence type="ECO:0000256" key="3">
    <source>
        <dbReference type="ARBA" id="ARBA00029447"/>
    </source>
</evidence>
<dbReference type="InterPro" id="IPR035965">
    <property type="entry name" value="PAS-like_dom_sf"/>
</dbReference>
<dbReference type="Pfam" id="PF00015">
    <property type="entry name" value="MCPsignal"/>
    <property type="match status" value="1"/>
</dbReference>
<feature type="domain" description="Methyl-accepting transducer" evidence="6">
    <location>
        <begin position="563"/>
        <end position="792"/>
    </location>
</feature>
<keyword evidence="5" id="KW-0812">Transmembrane</keyword>
<dbReference type="InterPro" id="IPR003660">
    <property type="entry name" value="HAMP_dom"/>
</dbReference>
<dbReference type="InterPro" id="IPR051310">
    <property type="entry name" value="MCP_chemotaxis"/>
</dbReference>
<dbReference type="Pfam" id="PF00672">
    <property type="entry name" value="HAMP"/>
    <property type="match status" value="1"/>
</dbReference>
<proteinExistence type="inferred from homology"/>
<keyword evidence="4" id="KW-0807">Transducer</keyword>
<dbReference type="Proteomes" id="UP000183987">
    <property type="component" value="Unassembled WGS sequence"/>
</dbReference>
<keyword evidence="9" id="KW-1185">Reference proteome</keyword>
<dbReference type="InterPro" id="IPR013656">
    <property type="entry name" value="PAS_4"/>
</dbReference>
<feature type="domain" description="HAMP" evidence="7">
    <location>
        <begin position="506"/>
        <end position="558"/>
    </location>
</feature>
<feature type="transmembrane region" description="Helical" evidence="5">
    <location>
        <begin position="12"/>
        <end position="33"/>
    </location>
</feature>
<comment type="subcellular location">
    <subcellularLocation>
        <location evidence="1">Membrane</location>
    </subcellularLocation>
</comment>
<dbReference type="Gene3D" id="3.30.450.20">
    <property type="entry name" value="PAS domain"/>
    <property type="match status" value="2"/>
</dbReference>
<name>A0A1M4X0I3_LOKAT</name>
<evidence type="ECO:0000259" key="7">
    <source>
        <dbReference type="PROSITE" id="PS50885"/>
    </source>
</evidence>
<dbReference type="SUPFAM" id="SSF58104">
    <property type="entry name" value="Methyl-accepting chemotaxis protein (MCP) signaling domain"/>
    <property type="match status" value="1"/>
</dbReference>
<protein>
    <submittedName>
        <fullName evidence="8">Methyl-accepting chemotaxis sensory transducer with Pas/Pac sensor</fullName>
    </submittedName>
</protein>
<dbReference type="CDD" id="cd00130">
    <property type="entry name" value="PAS"/>
    <property type="match status" value="1"/>
</dbReference>
<evidence type="ECO:0000256" key="2">
    <source>
        <dbReference type="ARBA" id="ARBA00022500"/>
    </source>
</evidence>
<evidence type="ECO:0000313" key="8">
    <source>
        <dbReference type="EMBL" id="SHE86994.1"/>
    </source>
</evidence>
<dbReference type="SUPFAM" id="SSF55785">
    <property type="entry name" value="PYP-like sensor domain (PAS domain)"/>
    <property type="match status" value="1"/>
</dbReference>
<keyword evidence="2" id="KW-0145">Chemotaxis</keyword>
<dbReference type="Pfam" id="PF08448">
    <property type="entry name" value="PAS_4"/>
    <property type="match status" value="1"/>
</dbReference>
<keyword evidence="5" id="KW-1133">Transmembrane helix</keyword>
<dbReference type="CDD" id="cd11386">
    <property type="entry name" value="MCP_signal"/>
    <property type="match status" value="1"/>
</dbReference>
<sequence length="857" mass="90566">MIRRLIDKLSLTLKVTLIAGFATALVGGTLILLNNASTRANMEKLLESQGIVESRMLSDTLYGATRFEDAETVEALLRSAVETSNGAALAAVVIKNDGQVLGSAAQQGGDVQSLVAAATPLLGEARSGTKVDGNTILQPINKGEAAAQDAAVGTLVIHWTADSALAAHAATARKDLLKSLLVTVAVLGATVLLSQVLIIRPLIATRHAVGRISAGDLDIEVPAMSRGDEIGGIARSLDDLRQTLSANAASQREAAYKAAAFSSASAALMMTDRDLNIRHVNPAMVTLLSRFRTHIPALAEGIDTARLTSMSIDSFHRELGEVRSRLRHLGDKTISIPIAFGNDRIALGISSVADASGEPIGFIMEWADVTQQWLNDAILHGLEEQQLRADVDVDGKVLYINRHMSEALHRDADAACGLDLSVLMGQTPPDAPRALDILSAARENRTFAGHISMTASNGAQLVLDGSVNAVRDSNGVPIRYILLARDITQSEIALRDAAAARENFEKEQTVVVEALRVGLRSLSDGNLTAMIDAPFAGKYEDLRTAYNGAVRTLAEAMRGVVENADNISNEARDISSTTDGLSRRTESTAATLEQTAAALNDLTSSIRLTAQGAKEADGVVREARKSAEHSGQVVLETVSAMDQIAESSGRITSIIKVIDDIAFQTNLLALNAGVEAARAGDAGRGFAVVASEVRALAQRSSDAAREINDLIDKSGSQVRRGVDLVGRTGSALQQIVDAVSQISDLVSTIADSSALQSTNLGDINSSLNQLDQSTQQNAARLEETTAASESLRKDAVSLVETVAYFKIDAESQQAAQDPDVVSFRARFKPGTTPEKAAPAAKMTPKRDVAAVGGWEDF</sequence>
<dbReference type="InterPro" id="IPR004089">
    <property type="entry name" value="MCPsignal_dom"/>
</dbReference>
<dbReference type="CDD" id="cd06225">
    <property type="entry name" value="HAMP"/>
    <property type="match status" value="1"/>
</dbReference>
<dbReference type="PROSITE" id="PS50111">
    <property type="entry name" value="CHEMOTAXIS_TRANSDUC_2"/>
    <property type="match status" value="1"/>
</dbReference>
<dbReference type="InterPro" id="IPR000014">
    <property type="entry name" value="PAS"/>
</dbReference>
<dbReference type="GO" id="GO:0006935">
    <property type="term" value="P:chemotaxis"/>
    <property type="evidence" value="ECO:0007669"/>
    <property type="project" value="UniProtKB-KW"/>
</dbReference>
<dbReference type="PANTHER" id="PTHR43531">
    <property type="entry name" value="PROTEIN ICFG"/>
    <property type="match status" value="1"/>
</dbReference>
<dbReference type="Pfam" id="PF13188">
    <property type="entry name" value="PAS_8"/>
    <property type="match status" value="1"/>
</dbReference>
<evidence type="ECO:0000256" key="1">
    <source>
        <dbReference type="ARBA" id="ARBA00004370"/>
    </source>
</evidence>
<dbReference type="SUPFAM" id="SSF158472">
    <property type="entry name" value="HAMP domain-like"/>
    <property type="match status" value="1"/>
</dbReference>
<dbReference type="Gene3D" id="1.10.287.950">
    <property type="entry name" value="Methyl-accepting chemotaxis protein"/>
    <property type="match status" value="1"/>
</dbReference>
<dbReference type="STRING" id="366533.SAMN05444339_102301"/>
<feature type="transmembrane region" description="Helical" evidence="5">
    <location>
        <begin position="180"/>
        <end position="203"/>
    </location>
</feature>
<dbReference type="PANTHER" id="PTHR43531:SF11">
    <property type="entry name" value="METHYL-ACCEPTING CHEMOTAXIS PROTEIN 3"/>
    <property type="match status" value="1"/>
</dbReference>
<feature type="domain" description="HAMP" evidence="7">
    <location>
        <begin position="196"/>
        <end position="249"/>
    </location>
</feature>
<evidence type="ECO:0000313" key="9">
    <source>
        <dbReference type="Proteomes" id="UP000183987"/>
    </source>
</evidence>
<dbReference type="EMBL" id="FQUE01000002">
    <property type="protein sequence ID" value="SHE86994.1"/>
    <property type="molecule type" value="Genomic_DNA"/>
</dbReference>
<dbReference type="SMART" id="SM00283">
    <property type="entry name" value="MA"/>
    <property type="match status" value="1"/>
</dbReference>
<evidence type="ECO:0000256" key="4">
    <source>
        <dbReference type="PROSITE-ProRule" id="PRU00284"/>
    </source>
</evidence>
<dbReference type="Gene3D" id="1.10.8.500">
    <property type="entry name" value="HAMP domain in histidine kinase"/>
    <property type="match status" value="1"/>
</dbReference>
<keyword evidence="5" id="KW-0472">Membrane</keyword>
<organism evidence="8 9">
    <name type="scientific">Loktanella atrilutea</name>
    <dbReference type="NCBI Taxonomy" id="366533"/>
    <lineage>
        <taxon>Bacteria</taxon>
        <taxon>Pseudomonadati</taxon>
        <taxon>Pseudomonadota</taxon>
        <taxon>Alphaproteobacteria</taxon>
        <taxon>Rhodobacterales</taxon>
        <taxon>Roseobacteraceae</taxon>
        <taxon>Loktanella</taxon>
    </lineage>
</organism>
<comment type="similarity">
    <text evidence="3">Belongs to the methyl-accepting chemotaxis (MCP) protein family.</text>
</comment>
<dbReference type="GO" id="GO:0016020">
    <property type="term" value="C:membrane"/>
    <property type="evidence" value="ECO:0007669"/>
    <property type="project" value="UniProtKB-SubCell"/>
</dbReference>
<dbReference type="AlphaFoldDB" id="A0A1M4X0I3"/>
<accession>A0A1M4X0I3</accession>
<dbReference type="FunFam" id="1.10.287.950:FF:000001">
    <property type="entry name" value="Methyl-accepting chemotaxis sensory transducer"/>
    <property type="match status" value="1"/>
</dbReference>
<dbReference type="SMART" id="SM00304">
    <property type="entry name" value="HAMP"/>
    <property type="match status" value="2"/>
</dbReference>
<evidence type="ECO:0000259" key="6">
    <source>
        <dbReference type="PROSITE" id="PS50111"/>
    </source>
</evidence>
<evidence type="ECO:0000256" key="5">
    <source>
        <dbReference type="SAM" id="Phobius"/>
    </source>
</evidence>